<dbReference type="GO" id="GO:0016706">
    <property type="term" value="F:2-oxoglutarate-dependent dioxygenase activity"/>
    <property type="evidence" value="ECO:0007669"/>
    <property type="project" value="TreeGrafter"/>
</dbReference>
<evidence type="ECO:0000313" key="5">
    <source>
        <dbReference type="EMBL" id="GLS27466.1"/>
    </source>
</evidence>
<accession>A0AA37T864</accession>
<name>A0AA37T864_9GAMM</name>
<comment type="cofactor">
    <cofactor evidence="1">
        <name>Fe(2+)</name>
        <dbReference type="ChEBI" id="CHEBI:29033"/>
    </cofactor>
</comment>
<evidence type="ECO:0000256" key="3">
    <source>
        <dbReference type="ARBA" id="ARBA00023004"/>
    </source>
</evidence>
<comment type="caution">
    <text evidence="5">The sequence shown here is derived from an EMBL/GenBank/DDBJ whole genome shotgun (WGS) entry which is preliminary data.</text>
</comment>
<keyword evidence="6" id="KW-1185">Reference proteome</keyword>
<feature type="domain" description="JmjC" evidence="4">
    <location>
        <begin position="114"/>
        <end position="242"/>
    </location>
</feature>
<evidence type="ECO:0000256" key="1">
    <source>
        <dbReference type="ARBA" id="ARBA00001954"/>
    </source>
</evidence>
<dbReference type="InterPro" id="IPR039994">
    <property type="entry name" value="NO66-like"/>
</dbReference>
<dbReference type="InterPro" id="IPR003347">
    <property type="entry name" value="JmjC_dom"/>
</dbReference>
<dbReference type="PROSITE" id="PS51184">
    <property type="entry name" value="JMJC"/>
    <property type="match status" value="1"/>
</dbReference>
<dbReference type="Proteomes" id="UP001156870">
    <property type="component" value="Unassembled WGS sequence"/>
</dbReference>
<protein>
    <recommendedName>
        <fullName evidence="4">JmjC domain-containing protein</fullName>
    </recommendedName>
</protein>
<dbReference type="AlphaFoldDB" id="A0AA37T864"/>
<keyword evidence="3" id="KW-0408">Iron</keyword>
<organism evidence="5 6">
    <name type="scientific">Marinibactrum halimedae</name>
    <dbReference type="NCBI Taxonomy" id="1444977"/>
    <lineage>
        <taxon>Bacteria</taxon>
        <taxon>Pseudomonadati</taxon>
        <taxon>Pseudomonadota</taxon>
        <taxon>Gammaproteobacteria</taxon>
        <taxon>Cellvibrionales</taxon>
        <taxon>Cellvibrionaceae</taxon>
        <taxon>Marinibactrum</taxon>
    </lineage>
</organism>
<dbReference type="EMBL" id="BSPD01000079">
    <property type="protein sequence ID" value="GLS27466.1"/>
    <property type="molecule type" value="Genomic_DNA"/>
</dbReference>
<sequence>MSILQQLGHLTVNEFLESYWQQKPVLLRGVFPEFQSPDFKPLITANELAGLALEEDIESRIILEKGNLKQTGSEKNKSTPWALHCGPFEESIFAQLPESHWTLLVQAVDHYSSDIAQLLERFHFIPSWRLDDMMISYAADGGSVGPHYDQYDVFLLQAEGKRRWKIGPTYDEHAPKVDNTPLHILKDFQVDEEWLVEPGDVLYVPPQYGHWGVAEGECLTYSVGFRAPSAEEILAGLGDHIGASLSESQRFSDAKRPATQTPGVITSEDVQRIQQLALKLINNPEAIAQWLGYEMTHPKYGAPEITQDYQEQDILELILNGNLEKNTAARFAYLEDELTSDQVSSAGLASLFVDGESYTCSKVLAQLLCDLPFTQLSIELQNNAERLSRDDFHVLSQLLNTGALMES</sequence>
<evidence type="ECO:0000256" key="2">
    <source>
        <dbReference type="ARBA" id="ARBA00022723"/>
    </source>
</evidence>
<dbReference type="SMART" id="SM00558">
    <property type="entry name" value="JmjC"/>
    <property type="match status" value="1"/>
</dbReference>
<gene>
    <name evidence="5" type="ORF">GCM10007877_31850</name>
</gene>
<dbReference type="PANTHER" id="PTHR13096">
    <property type="entry name" value="MINA53 MYC INDUCED NUCLEAR ANTIGEN"/>
    <property type="match status" value="1"/>
</dbReference>
<dbReference type="PANTHER" id="PTHR13096:SF8">
    <property type="entry name" value="RIBOSOMAL OXYGENASE 1"/>
    <property type="match status" value="1"/>
</dbReference>
<keyword evidence="2" id="KW-0479">Metal-binding</keyword>
<reference evidence="5 6" key="1">
    <citation type="journal article" date="2014" name="Int. J. Syst. Evol. Microbiol.">
        <title>Complete genome sequence of Corynebacterium casei LMG S-19264T (=DSM 44701T), isolated from a smear-ripened cheese.</title>
        <authorList>
            <consortium name="US DOE Joint Genome Institute (JGI-PGF)"/>
            <person name="Walter F."/>
            <person name="Albersmeier A."/>
            <person name="Kalinowski J."/>
            <person name="Ruckert C."/>
        </authorList>
    </citation>
    <scope>NUCLEOTIDE SEQUENCE [LARGE SCALE GENOMIC DNA]</scope>
    <source>
        <strain evidence="5 6">NBRC 110095</strain>
    </source>
</reference>
<dbReference type="Gene3D" id="3.40.366.30">
    <property type="entry name" value="50S ribosomal protein L16 arginine hydroxylase, Chain A, Domain 2"/>
    <property type="match status" value="1"/>
</dbReference>
<dbReference type="SUPFAM" id="SSF51197">
    <property type="entry name" value="Clavaminate synthase-like"/>
    <property type="match status" value="1"/>
</dbReference>
<dbReference type="RefSeq" id="WP_232594993.1">
    <property type="nucleotide sequence ID" value="NZ_BSPD01000079.1"/>
</dbReference>
<dbReference type="Gene3D" id="2.60.120.650">
    <property type="entry name" value="Cupin"/>
    <property type="match status" value="1"/>
</dbReference>
<evidence type="ECO:0000259" key="4">
    <source>
        <dbReference type="PROSITE" id="PS51184"/>
    </source>
</evidence>
<evidence type="ECO:0000313" key="6">
    <source>
        <dbReference type="Proteomes" id="UP001156870"/>
    </source>
</evidence>
<dbReference type="GO" id="GO:0046872">
    <property type="term" value="F:metal ion binding"/>
    <property type="evidence" value="ECO:0007669"/>
    <property type="project" value="UniProtKB-KW"/>
</dbReference>
<proteinExistence type="predicted"/>
<dbReference type="Pfam" id="PF08007">
    <property type="entry name" value="JmjC_2"/>
    <property type="match status" value="1"/>
</dbReference>